<accession>A0AAN1SHT1</accession>
<dbReference type="AlphaFoldDB" id="A0AAN1SHT1"/>
<proteinExistence type="predicted"/>
<gene>
    <name evidence="1" type="ordered locus">TEH_19180</name>
</gene>
<reference evidence="1 2" key="1">
    <citation type="submission" date="2011-01" db="EMBL/GenBank/DDBJ databases">
        <title>Whole genome sequence of Tetragenococcus halophilus NBRC 12172.</title>
        <authorList>
            <person name="Nakazawa H."/>
            <person name="Omata S."/>
            <person name="Koga C."/>
            <person name="Watanabe Y."/>
            <person name="Katano Y."/>
            <person name="Ito N."/>
            <person name="Tsukatani N."/>
            <person name="Ankai A."/>
            <person name="Oguchi A."/>
            <person name="Fukui S."/>
            <person name="Yashiro I."/>
            <person name="Kamata S."/>
            <person name="Hashimoto Y."/>
            <person name="Yamazaki J."/>
            <person name="Taguchi H."/>
            <person name="Tanaka A."/>
            <person name="Koyama T."/>
            <person name="Ichige A."/>
            <person name="Hanya Y."/>
            <person name="Tanikawa S."/>
            <person name="Yamazaki S."/>
            <person name="Fujita N."/>
        </authorList>
    </citation>
    <scope>NUCLEOTIDE SEQUENCE [LARGE SCALE GENOMIC DNA]</scope>
    <source>
        <strain evidence="2">DSM 20338 / JCM 20259 / NCIMB 9735 / NBRC 12172</strain>
    </source>
</reference>
<dbReference type="Proteomes" id="UP000002663">
    <property type="component" value="Chromosome"/>
</dbReference>
<sequence>MHVFLGSRYFPSVKVRFEGTATKTMLNRQVLQRFRDEPSIELVGTKLHVTEDK</sequence>
<evidence type="ECO:0000313" key="1">
    <source>
        <dbReference type="EMBL" id="BAK95245.1"/>
    </source>
</evidence>
<organism evidence="1 2">
    <name type="scientific">Tetragenococcus halophilus (strain DSM 20338 / JCM 20259 / NCIMB 9735 / NBRC 12172)</name>
    <name type="common">Pediococcus halophilus</name>
    <dbReference type="NCBI Taxonomy" id="945021"/>
    <lineage>
        <taxon>Bacteria</taxon>
        <taxon>Bacillati</taxon>
        <taxon>Bacillota</taxon>
        <taxon>Bacilli</taxon>
        <taxon>Lactobacillales</taxon>
        <taxon>Enterococcaceae</taxon>
        <taxon>Tetragenococcus</taxon>
    </lineage>
</organism>
<dbReference type="EMBL" id="AP012046">
    <property type="protein sequence ID" value="BAK95245.1"/>
    <property type="molecule type" value="Genomic_DNA"/>
</dbReference>
<name>A0AAN1SHT1_TETHN</name>
<dbReference type="KEGG" id="thl:TEH_19180"/>
<protein>
    <submittedName>
        <fullName evidence="1">Uncharacterized protein</fullName>
    </submittedName>
</protein>
<evidence type="ECO:0000313" key="2">
    <source>
        <dbReference type="Proteomes" id="UP000002663"/>
    </source>
</evidence>